<name>W1DVN4_KLEPN</name>
<protein>
    <submittedName>
        <fullName evidence="1">Uncharacterized protein</fullName>
    </submittedName>
</protein>
<organism evidence="1 2">
    <name type="scientific">Klebsiella pneumoniae IS43</name>
    <dbReference type="NCBI Taxonomy" id="1432552"/>
    <lineage>
        <taxon>Bacteria</taxon>
        <taxon>Pseudomonadati</taxon>
        <taxon>Pseudomonadota</taxon>
        <taxon>Gammaproteobacteria</taxon>
        <taxon>Enterobacterales</taxon>
        <taxon>Enterobacteriaceae</taxon>
        <taxon>Klebsiella/Raoultella group</taxon>
        <taxon>Klebsiella</taxon>
        <taxon>Klebsiella pneumoniae complex</taxon>
    </lineage>
</organism>
<sequence length="47" mass="5794">MHRLQQLIKKILFHILLKRKNARNNLDDSGRRYPALTFSTKRKRNFR</sequence>
<dbReference type="AlphaFoldDB" id="W1DVN4"/>
<evidence type="ECO:0000313" key="1">
    <source>
        <dbReference type="EMBL" id="CDL12862.1"/>
    </source>
</evidence>
<keyword evidence="2" id="KW-1185">Reference proteome</keyword>
<evidence type="ECO:0000313" key="2">
    <source>
        <dbReference type="Proteomes" id="UP000019183"/>
    </source>
</evidence>
<accession>W1DVN4</accession>
<dbReference type="Proteomes" id="UP000019183">
    <property type="component" value="Unassembled WGS sequence"/>
</dbReference>
<proteinExistence type="predicted"/>
<comment type="caution">
    <text evidence="1">The sequence shown here is derived from an EMBL/GenBank/DDBJ whole genome shotgun (WGS) entry which is preliminary data.</text>
</comment>
<dbReference type="EMBL" id="CBWK010000851">
    <property type="protein sequence ID" value="CDL12862.1"/>
    <property type="molecule type" value="Genomic_DNA"/>
</dbReference>
<reference evidence="1" key="1">
    <citation type="submission" date="2013-10" db="EMBL/GenBank/DDBJ databases">
        <title>Antibiotic resistance diversity of beta-lactamase producers in the General Hospital Vienna.</title>
        <authorList>
            <person name="Barisic I."/>
            <person name="Mitteregger D."/>
            <person name="Hirschl A.M."/>
            <person name="Noehammer C."/>
            <person name="Wiesinger-Mayr H."/>
        </authorList>
    </citation>
    <scope>NUCLEOTIDE SEQUENCE [LARGE SCALE GENOMIC DNA]</scope>
    <source>
        <strain evidence="1">IS43</strain>
    </source>
</reference>